<evidence type="ECO:0000259" key="2">
    <source>
        <dbReference type="PROSITE" id="PS50943"/>
    </source>
</evidence>
<sequence>MLSSKVAARIKELRLQNGMTQEFLAELAGLDLSYLGKIERGQIENIKIETLDKIIRAFNIDYPSFFSFEKDDNDISRIIHDLNSLDRREDIIKVFKQIIAISKN</sequence>
<dbReference type="Gene3D" id="1.10.260.40">
    <property type="entry name" value="lambda repressor-like DNA-binding domains"/>
    <property type="match status" value="1"/>
</dbReference>
<evidence type="ECO:0000313" key="6">
    <source>
        <dbReference type="Proteomes" id="UP000014107"/>
    </source>
</evidence>
<dbReference type="Proteomes" id="UP000014104">
    <property type="component" value="Unassembled WGS sequence"/>
</dbReference>
<evidence type="ECO:0000313" key="4">
    <source>
        <dbReference type="EMBL" id="EOU23916.1"/>
    </source>
</evidence>
<dbReference type="SMART" id="SM00530">
    <property type="entry name" value="HTH_XRE"/>
    <property type="match status" value="1"/>
</dbReference>
<dbReference type="SUPFAM" id="SSF47413">
    <property type="entry name" value="lambda repressor-like DNA-binding domains"/>
    <property type="match status" value="1"/>
</dbReference>
<name>A0AAV3J613_ENTAV</name>
<dbReference type="GO" id="GO:0005829">
    <property type="term" value="C:cytosol"/>
    <property type="evidence" value="ECO:0007669"/>
    <property type="project" value="TreeGrafter"/>
</dbReference>
<dbReference type="PANTHER" id="PTHR46797">
    <property type="entry name" value="HTH-TYPE TRANSCRIPTIONAL REGULATOR"/>
    <property type="match status" value="1"/>
</dbReference>
<proteinExistence type="predicted"/>
<protein>
    <recommendedName>
        <fullName evidence="2">HTH cro/C1-type domain-containing protein</fullName>
    </recommendedName>
</protein>
<evidence type="ECO:0000256" key="1">
    <source>
        <dbReference type="ARBA" id="ARBA00023125"/>
    </source>
</evidence>
<dbReference type="InterPro" id="IPR010982">
    <property type="entry name" value="Lambda_DNA-bd_dom_sf"/>
</dbReference>
<dbReference type="RefSeq" id="WP_016178007.1">
    <property type="nucleotide sequence ID" value="NZ_KE136357.1"/>
</dbReference>
<evidence type="ECO:0000313" key="3">
    <source>
        <dbReference type="EMBL" id="EOT51898.1"/>
    </source>
</evidence>
<dbReference type="Proteomes" id="UP000014107">
    <property type="component" value="Unassembled WGS sequence"/>
</dbReference>
<dbReference type="InterPro" id="IPR001387">
    <property type="entry name" value="Cro/C1-type_HTH"/>
</dbReference>
<reference evidence="4 6" key="2">
    <citation type="submission" date="2013-03" db="EMBL/GenBank/DDBJ databases">
        <title>The Genome Sequence of Enterococcus avium ATCC_14025 (PacBio/Illumina hybrid assembly).</title>
        <authorList>
            <consortium name="The Broad Institute Genomics Platform"/>
            <consortium name="The Broad Institute Genome Sequencing Center for Infectious Disease"/>
            <person name="Earl A."/>
            <person name="Russ C."/>
            <person name="Gilmore M."/>
            <person name="Surin D."/>
            <person name="Walker B."/>
            <person name="Young S."/>
            <person name="Zeng Q."/>
            <person name="Gargeya S."/>
            <person name="Fitzgerald M."/>
            <person name="Haas B."/>
            <person name="Abouelleil A."/>
            <person name="Allen A.W."/>
            <person name="Alvarado L."/>
            <person name="Arachchi H.M."/>
            <person name="Berlin A.M."/>
            <person name="Chapman S.B."/>
            <person name="Gainer-Dewar J."/>
            <person name="Goldberg J."/>
            <person name="Griggs A."/>
            <person name="Gujja S."/>
            <person name="Hansen M."/>
            <person name="Howarth C."/>
            <person name="Imamovic A."/>
            <person name="Ireland A."/>
            <person name="Larimer J."/>
            <person name="McCowan C."/>
            <person name="Murphy C."/>
            <person name="Pearson M."/>
            <person name="Poon T.W."/>
            <person name="Priest M."/>
            <person name="Roberts A."/>
            <person name="Saif S."/>
            <person name="Shea T."/>
            <person name="Sisk P."/>
            <person name="Sykes S."/>
            <person name="Wortman J."/>
            <person name="Nusbaum C."/>
            <person name="Birren B."/>
        </authorList>
    </citation>
    <scope>NUCLEOTIDE SEQUENCE [LARGE SCALE GENOMIC DNA]</scope>
    <source>
        <strain evidence="4 6">ATCC 14025</strain>
    </source>
</reference>
<dbReference type="PANTHER" id="PTHR46797:SF1">
    <property type="entry name" value="METHYLPHOSPHONATE SYNTHASE"/>
    <property type="match status" value="1"/>
</dbReference>
<keyword evidence="1" id="KW-0238">DNA-binding</keyword>
<accession>A0AAV3J613</accession>
<feature type="domain" description="HTH cro/C1-type" evidence="2">
    <location>
        <begin position="10"/>
        <end position="65"/>
    </location>
</feature>
<evidence type="ECO:0000313" key="5">
    <source>
        <dbReference type="Proteomes" id="UP000014104"/>
    </source>
</evidence>
<dbReference type="GO" id="GO:0003700">
    <property type="term" value="F:DNA-binding transcription factor activity"/>
    <property type="evidence" value="ECO:0007669"/>
    <property type="project" value="TreeGrafter"/>
</dbReference>
<dbReference type="CDD" id="cd00093">
    <property type="entry name" value="HTH_XRE"/>
    <property type="match status" value="1"/>
</dbReference>
<reference evidence="3 5" key="1">
    <citation type="submission" date="2013-03" db="EMBL/GenBank/DDBJ databases">
        <title>The Genome Sequence of Enterococcus avium ATCC_14025 (Illumina only assembly).</title>
        <authorList>
            <consortium name="The Broad Institute Genomics Platform"/>
            <consortium name="The Broad Institute Genome Sequencing Center for Infectious Disease"/>
            <person name="Earl A."/>
            <person name="Russ C."/>
            <person name="Gilmore M."/>
            <person name="Surin D."/>
            <person name="Walker B."/>
            <person name="Young S."/>
            <person name="Zeng Q."/>
            <person name="Gargeya S."/>
            <person name="Fitzgerald M."/>
            <person name="Haas B."/>
            <person name="Abouelleil A."/>
            <person name="Allen A.W."/>
            <person name="Alvarado L."/>
            <person name="Arachchi H.M."/>
            <person name="Berlin A.M."/>
            <person name="Chapman S.B."/>
            <person name="Gainer-Dewar J."/>
            <person name="Goldberg J."/>
            <person name="Griggs A."/>
            <person name="Gujja S."/>
            <person name="Hansen M."/>
            <person name="Howarth C."/>
            <person name="Imamovic A."/>
            <person name="Ireland A."/>
            <person name="Larimer J."/>
            <person name="McCowan C."/>
            <person name="Murphy C."/>
            <person name="Pearson M."/>
            <person name="Poon T.W."/>
            <person name="Priest M."/>
            <person name="Roberts A."/>
            <person name="Saif S."/>
            <person name="Shea T."/>
            <person name="Sisk P."/>
            <person name="Sykes S."/>
            <person name="Wortman J."/>
            <person name="Nusbaum C."/>
            <person name="Birren B."/>
        </authorList>
    </citation>
    <scope>NUCLEOTIDE SEQUENCE [LARGE SCALE GENOMIC DNA]</scope>
    <source>
        <strain evidence="3 5">ATCC 14025</strain>
    </source>
</reference>
<gene>
    <name evidence="4" type="ORF">I570_01782</name>
    <name evidence="3" type="ORF">OMU_00101</name>
</gene>
<dbReference type="PROSITE" id="PS50943">
    <property type="entry name" value="HTH_CROC1"/>
    <property type="match status" value="1"/>
</dbReference>
<dbReference type="InterPro" id="IPR050807">
    <property type="entry name" value="TransReg_Diox_bact_type"/>
</dbReference>
<dbReference type="EMBL" id="ASWL01000002">
    <property type="protein sequence ID" value="EOU23916.1"/>
    <property type="molecule type" value="Genomic_DNA"/>
</dbReference>
<dbReference type="GO" id="GO:0003677">
    <property type="term" value="F:DNA binding"/>
    <property type="evidence" value="ECO:0007669"/>
    <property type="project" value="UniProtKB-KW"/>
</dbReference>
<dbReference type="EMBL" id="AHYV01000002">
    <property type="protein sequence ID" value="EOT51898.1"/>
    <property type="molecule type" value="Genomic_DNA"/>
</dbReference>
<dbReference type="AlphaFoldDB" id="A0AAV3J613"/>
<comment type="caution">
    <text evidence="4">The sequence shown here is derived from an EMBL/GenBank/DDBJ whole genome shotgun (WGS) entry which is preliminary data.</text>
</comment>
<dbReference type="Pfam" id="PF01381">
    <property type="entry name" value="HTH_3"/>
    <property type="match status" value="1"/>
</dbReference>
<organism evidence="4 6">
    <name type="scientific">Enterococcus avium ATCC 14025</name>
    <dbReference type="NCBI Taxonomy" id="1140002"/>
    <lineage>
        <taxon>Bacteria</taxon>
        <taxon>Bacillati</taxon>
        <taxon>Bacillota</taxon>
        <taxon>Bacilli</taxon>
        <taxon>Lactobacillales</taxon>
        <taxon>Enterococcaceae</taxon>
        <taxon>Enterococcus</taxon>
    </lineage>
</organism>
<keyword evidence="5" id="KW-1185">Reference proteome</keyword>